<dbReference type="InterPro" id="IPR013324">
    <property type="entry name" value="RNA_pol_sigma_r3/r4-like"/>
</dbReference>
<gene>
    <name evidence="7" type="ORF">WJU16_04455</name>
</gene>
<dbReference type="Pfam" id="PF04542">
    <property type="entry name" value="Sigma70_r2"/>
    <property type="match status" value="1"/>
</dbReference>
<dbReference type="SUPFAM" id="SSF88946">
    <property type="entry name" value="Sigma2 domain of RNA polymerase sigma factors"/>
    <property type="match status" value="1"/>
</dbReference>
<dbReference type="NCBIfam" id="TIGR02985">
    <property type="entry name" value="Sig70_bacteroi1"/>
    <property type="match status" value="1"/>
</dbReference>
<evidence type="ECO:0000256" key="3">
    <source>
        <dbReference type="ARBA" id="ARBA00023082"/>
    </source>
</evidence>
<dbReference type="InterPro" id="IPR039425">
    <property type="entry name" value="RNA_pol_sigma-70-like"/>
</dbReference>
<dbReference type="SUPFAM" id="SSF88659">
    <property type="entry name" value="Sigma3 and sigma4 domains of RNA polymerase sigma factors"/>
    <property type="match status" value="1"/>
</dbReference>
<dbReference type="InterPro" id="IPR014284">
    <property type="entry name" value="RNA_pol_sigma-70_dom"/>
</dbReference>
<comment type="similarity">
    <text evidence="1">Belongs to the sigma-70 factor family. ECF subfamily.</text>
</comment>
<dbReference type="Gene3D" id="1.10.10.10">
    <property type="entry name" value="Winged helix-like DNA-binding domain superfamily/Winged helix DNA-binding domain"/>
    <property type="match status" value="1"/>
</dbReference>
<dbReference type="Pfam" id="PF08281">
    <property type="entry name" value="Sigma70_r4_2"/>
    <property type="match status" value="1"/>
</dbReference>
<evidence type="ECO:0000313" key="7">
    <source>
        <dbReference type="EMBL" id="WZN42285.1"/>
    </source>
</evidence>
<keyword evidence="2" id="KW-0805">Transcription regulation</keyword>
<protein>
    <submittedName>
        <fullName evidence="7">RNA polymerase sigma-70 factor</fullName>
    </submittedName>
</protein>
<evidence type="ECO:0000259" key="6">
    <source>
        <dbReference type="Pfam" id="PF08281"/>
    </source>
</evidence>
<evidence type="ECO:0000256" key="2">
    <source>
        <dbReference type="ARBA" id="ARBA00023015"/>
    </source>
</evidence>
<feature type="domain" description="RNA polymerase sigma-70 region 2" evidence="5">
    <location>
        <begin position="28"/>
        <end position="91"/>
    </location>
</feature>
<proteinExistence type="inferred from homology"/>
<name>A0ABZ2YR56_9BACT</name>
<dbReference type="RefSeq" id="WP_341837119.1">
    <property type="nucleotide sequence ID" value="NZ_CP149822.1"/>
</dbReference>
<dbReference type="CDD" id="cd06171">
    <property type="entry name" value="Sigma70_r4"/>
    <property type="match status" value="1"/>
</dbReference>
<dbReference type="InterPro" id="IPR014327">
    <property type="entry name" value="RNA_pol_sigma70_bacteroid"/>
</dbReference>
<dbReference type="PANTHER" id="PTHR43133:SF46">
    <property type="entry name" value="RNA POLYMERASE SIGMA-70 FACTOR ECF SUBFAMILY"/>
    <property type="match status" value="1"/>
</dbReference>
<keyword evidence="8" id="KW-1185">Reference proteome</keyword>
<organism evidence="7 8">
    <name type="scientific">Chitinophaga pollutisoli</name>
    <dbReference type="NCBI Taxonomy" id="3133966"/>
    <lineage>
        <taxon>Bacteria</taxon>
        <taxon>Pseudomonadati</taxon>
        <taxon>Bacteroidota</taxon>
        <taxon>Chitinophagia</taxon>
        <taxon>Chitinophagales</taxon>
        <taxon>Chitinophagaceae</taxon>
        <taxon>Chitinophaga</taxon>
    </lineage>
</organism>
<feature type="domain" description="RNA polymerase sigma factor 70 region 4 type 2" evidence="6">
    <location>
        <begin position="125"/>
        <end position="175"/>
    </location>
</feature>
<dbReference type="NCBIfam" id="TIGR02937">
    <property type="entry name" value="sigma70-ECF"/>
    <property type="match status" value="1"/>
</dbReference>
<dbReference type="InterPro" id="IPR013325">
    <property type="entry name" value="RNA_pol_sigma_r2"/>
</dbReference>
<dbReference type="InterPro" id="IPR036388">
    <property type="entry name" value="WH-like_DNA-bd_sf"/>
</dbReference>
<dbReference type="InterPro" id="IPR007627">
    <property type="entry name" value="RNA_pol_sigma70_r2"/>
</dbReference>
<reference evidence="8" key="1">
    <citation type="submission" date="2024-03" db="EMBL/GenBank/DDBJ databases">
        <title>Chitinophaga horti sp. nov., isolated from garden soil.</title>
        <authorList>
            <person name="Lee D.S."/>
            <person name="Han D.M."/>
            <person name="Baek J.H."/>
            <person name="Choi D.G."/>
            <person name="Jeon J.H."/>
            <person name="Jeon C.O."/>
        </authorList>
    </citation>
    <scope>NUCLEOTIDE SEQUENCE [LARGE SCALE GENOMIC DNA]</scope>
    <source>
        <strain evidence="8">GPA1</strain>
    </source>
</reference>
<evidence type="ECO:0000313" key="8">
    <source>
        <dbReference type="Proteomes" id="UP001485459"/>
    </source>
</evidence>
<keyword evidence="3" id="KW-0731">Sigma factor</keyword>
<keyword evidence="4" id="KW-0804">Transcription</keyword>
<sequence length="196" mass="22720">MGLTPAGDERELLAGVAERDHQAFRTIYDNYGRKVYTYALQLLHSAAEAEEMVQEVFLKLWLMGDRVREITSLEAYLRTLTKHRSLNVLRRMVLEGKVEKALGKDWREETNDVEDEILIRDVRNVLNRAIDALPRQQKEVYILCQQQGLKYEEAAERLGLSPLTVQTHVKRALKSVRSYVREHTDIAAILIILKMM</sequence>
<dbReference type="Proteomes" id="UP001485459">
    <property type="component" value="Chromosome"/>
</dbReference>
<dbReference type="PANTHER" id="PTHR43133">
    <property type="entry name" value="RNA POLYMERASE ECF-TYPE SIGMA FACTO"/>
    <property type="match status" value="1"/>
</dbReference>
<accession>A0ABZ2YR56</accession>
<evidence type="ECO:0000256" key="1">
    <source>
        <dbReference type="ARBA" id="ARBA00010641"/>
    </source>
</evidence>
<dbReference type="EMBL" id="CP149822">
    <property type="protein sequence ID" value="WZN42285.1"/>
    <property type="molecule type" value="Genomic_DNA"/>
</dbReference>
<evidence type="ECO:0000259" key="5">
    <source>
        <dbReference type="Pfam" id="PF04542"/>
    </source>
</evidence>
<evidence type="ECO:0000256" key="4">
    <source>
        <dbReference type="ARBA" id="ARBA00023163"/>
    </source>
</evidence>
<dbReference type="Gene3D" id="1.10.1740.10">
    <property type="match status" value="1"/>
</dbReference>
<dbReference type="InterPro" id="IPR013249">
    <property type="entry name" value="RNA_pol_sigma70_r4_t2"/>
</dbReference>